<proteinExistence type="evidence at transcript level"/>
<accession>C7TYV0</accession>
<reference evidence="1" key="2">
    <citation type="submission" date="2009-03" db="EMBL/GenBank/DDBJ databases">
        <authorList>
            <person name="Gang L."/>
        </authorList>
    </citation>
    <scope>NUCLEOTIDE SEQUENCE</scope>
    <source>
        <strain evidence="1">Anhui</strain>
    </source>
</reference>
<reference evidence="1" key="1">
    <citation type="journal article" date="2009" name="Nature">
        <title>The Schistosoma japonicum genome reveals features of host-parasite interplay.</title>
        <authorList>
            <person name="Liu F."/>
            <person name="Zhou Y."/>
            <person name="Wang Z.Q."/>
            <person name="Lu G."/>
            <person name="Zheng H."/>
            <person name="Brindley P.J."/>
            <person name="McManus D.P."/>
            <person name="Blair D."/>
            <person name="Zhang Q.H."/>
            <person name="Zhong Y."/>
            <person name="Wang S."/>
            <person name="Han Z.G."/>
            <person name="Chen Z."/>
        </authorList>
    </citation>
    <scope>NUCLEOTIDE SEQUENCE</scope>
    <source>
        <strain evidence="1">Anhui</strain>
    </source>
</reference>
<organism evidence="1">
    <name type="scientific">Schistosoma japonicum</name>
    <name type="common">Blood fluke</name>
    <dbReference type="NCBI Taxonomy" id="6182"/>
    <lineage>
        <taxon>Eukaryota</taxon>
        <taxon>Metazoa</taxon>
        <taxon>Spiralia</taxon>
        <taxon>Lophotrochozoa</taxon>
        <taxon>Platyhelminthes</taxon>
        <taxon>Trematoda</taxon>
        <taxon>Digenea</taxon>
        <taxon>Strigeidida</taxon>
        <taxon>Schistosomatoidea</taxon>
        <taxon>Schistosomatidae</taxon>
        <taxon>Schistosoma</taxon>
    </lineage>
</organism>
<dbReference type="AlphaFoldDB" id="C7TYV0"/>
<dbReference type="EMBL" id="FN327097">
    <property type="protein sequence ID" value="CAX82821.1"/>
    <property type="molecule type" value="mRNA"/>
</dbReference>
<protein>
    <submittedName>
        <fullName evidence="1">Hypotheticial protein</fullName>
    </submittedName>
</protein>
<sequence length="49" mass="5744">MQNKIENTWKSGVKEKSIVLCQNTETEKTQNNSTGILKQLGENWCLYRR</sequence>
<name>C7TYV0_SCHJA</name>
<dbReference type="EMBL" id="FN327052">
    <property type="protein sequence ID" value="CAX82776.1"/>
    <property type="molecule type" value="mRNA"/>
</dbReference>
<evidence type="ECO:0000313" key="1">
    <source>
        <dbReference type="EMBL" id="CAX82776.1"/>
    </source>
</evidence>